<comment type="subcellular location">
    <subcellularLocation>
        <location evidence="1">Membrane</location>
        <topology evidence="1">Multi-pass membrane protein</topology>
    </subcellularLocation>
</comment>
<dbReference type="KEGG" id="crq:GCK72_009782"/>
<feature type="transmembrane region" description="Helical" evidence="5">
    <location>
        <begin position="99"/>
        <end position="122"/>
    </location>
</feature>
<dbReference type="GeneID" id="9814902"/>
<gene>
    <name evidence="6" type="ORF">GCK72_009782</name>
</gene>
<keyword evidence="4 5" id="KW-0472">Membrane</keyword>
<protein>
    <submittedName>
        <fullName evidence="6">Uncharacterized protein</fullName>
    </submittedName>
</protein>
<accession>A0A6A5H3U7</accession>
<dbReference type="Proteomes" id="UP000483820">
    <property type="component" value="Chromosome III"/>
</dbReference>
<proteinExistence type="predicted"/>
<dbReference type="AlphaFoldDB" id="A0A6A5H3U7"/>
<dbReference type="GO" id="GO:0016020">
    <property type="term" value="C:membrane"/>
    <property type="evidence" value="ECO:0007669"/>
    <property type="project" value="UniProtKB-SubCell"/>
</dbReference>
<evidence type="ECO:0000313" key="7">
    <source>
        <dbReference type="Proteomes" id="UP000483820"/>
    </source>
</evidence>
<feature type="transmembrane region" description="Helical" evidence="5">
    <location>
        <begin position="70"/>
        <end position="92"/>
    </location>
</feature>
<dbReference type="EMBL" id="WUAV01000003">
    <property type="protein sequence ID" value="KAF1761526.1"/>
    <property type="molecule type" value="Genomic_DNA"/>
</dbReference>
<dbReference type="InterPro" id="IPR018499">
    <property type="entry name" value="Tetraspanin/Peripherin"/>
</dbReference>
<evidence type="ECO:0000256" key="1">
    <source>
        <dbReference type="ARBA" id="ARBA00004141"/>
    </source>
</evidence>
<evidence type="ECO:0000256" key="4">
    <source>
        <dbReference type="ARBA" id="ARBA00023136"/>
    </source>
</evidence>
<name>A0A6A5H3U7_CAERE</name>
<comment type="caution">
    <text evidence="6">The sequence shown here is derived from an EMBL/GenBank/DDBJ whole genome shotgun (WGS) entry which is preliminary data.</text>
</comment>
<feature type="transmembrane region" description="Helical" evidence="5">
    <location>
        <begin position="185"/>
        <end position="210"/>
    </location>
</feature>
<keyword evidence="3 5" id="KW-1133">Transmembrane helix</keyword>
<evidence type="ECO:0000256" key="2">
    <source>
        <dbReference type="ARBA" id="ARBA00022692"/>
    </source>
</evidence>
<organism evidence="6 7">
    <name type="scientific">Caenorhabditis remanei</name>
    <name type="common">Caenorhabditis vulgaris</name>
    <dbReference type="NCBI Taxonomy" id="31234"/>
    <lineage>
        <taxon>Eukaryota</taxon>
        <taxon>Metazoa</taxon>
        <taxon>Ecdysozoa</taxon>
        <taxon>Nematoda</taxon>
        <taxon>Chromadorea</taxon>
        <taxon>Rhabditida</taxon>
        <taxon>Rhabditina</taxon>
        <taxon>Rhabditomorpha</taxon>
        <taxon>Rhabditoidea</taxon>
        <taxon>Rhabditidae</taxon>
        <taxon>Peloderinae</taxon>
        <taxon>Caenorhabditis</taxon>
    </lineage>
</organism>
<evidence type="ECO:0000256" key="3">
    <source>
        <dbReference type="ARBA" id="ARBA00022989"/>
    </source>
</evidence>
<reference evidence="6 7" key="1">
    <citation type="submission" date="2019-12" db="EMBL/GenBank/DDBJ databases">
        <title>Chromosome-level assembly of the Caenorhabditis remanei genome.</title>
        <authorList>
            <person name="Teterina A.A."/>
            <person name="Willis J.H."/>
            <person name="Phillips P.C."/>
        </authorList>
    </citation>
    <scope>NUCLEOTIDE SEQUENCE [LARGE SCALE GENOMIC DNA]</scope>
    <source>
        <strain evidence="6 7">PX506</strain>
        <tissue evidence="6">Whole organism</tissue>
    </source>
</reference>
<dbReference type="Pfam" id="PF00335">
    <property type="entry name" value="Tetraspanin"/>
    <property type="match status" value="1"/>
</dbReference>
<feature type="transmembrane region" description="Helical" evidence="5">
    <location>
        <begin position="12"/>
        <end position="33"/>
    </location>
</feature>
<sequence>MASKIAFISRISLFILALAMLICSAGLVVWGSFMANRPYDRQLKDVVFNYNSSEPLANDKYNLRAWIWSVYWSIYGLCIAGVVISIIGLIGAISRKKTVIATFLVLIVPYILIQFGGSITIWTKRGTLRRLIYRFANDIYLTNSLFDISIIQNTYECCGVQNGSWTCPNTPPCDTSVFNSVDNTMMIAGLVMIPILFFDLCIITLSALILKTEPRIQKVRKTEENQDDAWVSQ</sequence>
<evidence type="ECO:0000313" key="6">
    <source>
        <dbReference type="EMBL" id="KAF1761526.1"/>
    </source>
</evidence>
<dbReference type="CTD" id="9814902"/>
<evidence type="ECO:0000256" key="5">
    <source>
        <dbReference type="SAM" id="Phobius"/>
    </source>
</evidence>
<dbReference type="RefSeq" id="XP_003112957.2">
    <property type="nucleotide sequence ID" value="XM_003112909.2"/>
</dbReference>
<keyword evidence="2 5" id="KW-0812">Transmembrane</keyword>